<gene>
    <name evidence="1" type="ORF">P9847_21115</name>
</gene>
<evidence type="ECO:0008006" key="3">
    <source>
        <dbReference type="Google" id="ProtNLM"/>
    </source>
</evidence>
<dbReference type="Proteomes" id="UP001343257">
    <property type="component" value="Unassembled WGS sequence"/>
</dbReference>
<dbReference type="RefSeq" id="WP_328280969.1">
    <property type="nucleotide sequence ID" value="NZ_JARTLD010000056.1"/>
</dbReference>
<protein>
    <recommendedName>
        <fullName evidence="3">GNAT family N-acetyltransferase</fullName>
    </recommendedName>
</protein>
<evidence type="ECO:0000313" key="1">
    <source>
        <dbReference type="EMBL" id="MED5019795.1"/>
    </source>
</evidence>
<keyword evidence="2" id="KW-1185">Reference proteome</keyword>
<name>A0ABU6PY31_9BACL</name>
<organism evidence="1 2">
    <name type="scientific">Paenibacillus chibensis</name>
    <dbReference type="NCBI Taxonomy" id="59846"/>
    <lineage>
        <taxon>Bacteria</taxon>
        <taxon>Bacillati</taxon>
        <taxon>Bacillota</taxon>
        <taxon>Bacilli</taxon>
        <taxon>Bacillales</taxon>
        <taxon>Paenibacillaceae</taxon>
        <taxon>Paenibacillus</taxon>
    </lineage>
</organism>
<proteinExistence type="predicted"/>
<sequence>MNTLIDLAVKQNIAWCAAVCGSHGIRLNPGEHIWWLSSEAPALYPDAITSSIAATPEELIGRIGDKTAASVKDSYASLHLATHGFRILFEAQWIYLPPNEKHEVVPTPWHAVTDVQRLRAWNAANGTEGIIKPELLDDDRVRIFMRENAEGISGFIASSDEASVGVSNVFAPAAILNEIWHDIEAVAAEVFPDLPLVGYESEDALAAALAAGWQAIGPLRVWIRGS</sequence>
<evidence type="ECO:0000313" key="2">
    <source>
        <dbReference type="Proteomes" id="UP001343257"/>
    </source>
</evidence>
<accession>A0ABU6PY31</accession>
<dbReference type="EMBL" id="JARTLD010000056">
    <property type="protein sequence ID" value="MED5019795.1"/>
    <property type="molecule type" value="Genomic_DNA"/>
</dbReference>
<reference evidence="1 2" key="1">
    <citation type="submission" date="2023-03" db="EMBL/GenBank/DDBJ databases">
        <title>Bacillus Genome Sequencing.</title>
        <authorList>
            <person name="Dunlap C."/>
        </authorList>
    </citation>
    <scope>NUCLEOTIDE SEQUENCE [LARGE SCALE GENOMIC DNA]</scope>
    <source>
        <strain evidence="1 2">NRS-52</strain>
    </source>
</reference>
<comment type="caution">
    <text evidence="1">The sequence shown here is derived from an EMBL/GenBank/DDBJ whole genome shotgun (WGS) entry which is preliminary data.</text>
</comment>